<organism evidence="8 9">
    <name type="scientific">Arachidicoccus rhizosphaerae</name>
    <dbReference type="NCBI Taxonomy" id="551991"/>
    <lineage>
        <taxon>Bacteria</taxon>
        <taxon>Pseudomonadati</taxon>
        <taxon>Bacteroidota</taxon>
        <taxon>Chitinophagia</taxon>
        <taxon>Chitinophagales</taxon>
        <taxon>Chitinophagaceae</taxon>
        <taxon>Arachidicoccus</taxon>
    </lineage>
</organism>
<dbReference type="GO" id="GO:0005829">
    <property type="term" value="C:cytosol"/>
    <property type="evidence" value="ECO:0007669"/>
    <property type="project" value="TreeGrafter"/>
</dbReference>
<dbReference type="STRING" id="551991.SAMN05192529_11120"/>
<dbReference type="EMBL" id="FNQY01000011">
    <property type="protein sequence ID" value="SEA22873.1"/>
    <property type="molecule type" value="Genomic_DNA"/>
</dbReference>
<dbReference type="Pfam" id="PF00994">
    <property type="entry name" value="MoCF_biosynth"/>
    <property type="match status" value="1"/>
</dbReference>
<name>A0A1H3ZGI4_9BACT</name>
<comment type="similarity">
    <text evidence="3 6">Belongs to the MoeA family.</text>
</comment>
<sequence length="412" mass="45624">MVTVSEAEKIISAHLMSYGEEVICLEDAVGRVLAEDLVADRDLPPFNRATVDGIAIQTASVKNNNSLYAVCGIQAAGVAPLKVFSENHCIEIMTGAAVDPIFDAVIRYEDCVIEDGSARLLPDLEVKPGMNIHYRGKDKQQGEILAEKNRVLTPALIGLAASTGQARLRVKKLPRIVVISTGDEMVPLTEVPTAYQLRRSNGIVVKSCLAKYKIHPQLMHLNDELEQVRTALTECLQQYDVLIITGGVSMGKFDFIPQVLSELGVQKQFHKVRQRPGKPFWFGSFKDARQQASELRHPVSKLIFALPGNPVSVFMCLNRYFLPWLQASLGLSEPGYEYAVLNSDILFKPALQYFAQVKLKVNNTGVVEATPLTTNGSGDFSNLMYADAFMELPGDRADGRFKKGECFKVWRF</sequence>
<evidence type="ECO:0000256" key="2">
    <source>
        <dbReference type="ARBA" id="ARBA00005046"/>
    </source>
</evidence>
<evidence type="ECO:0000313" key="9">
    <source>
        <dbReference type="Proteomes" id="UP000199041"/>
    </source>
</evidence>
<dbReference type="Gene3D" id="3.40.980.10">
    <property type="entry name" value="MoaB/Mog-like domain"/>
    <property type="match status" value="1"/>
</dbReference>
<keyword evidence="6" id="KW-0500">Molybdenum</keyword>
<dbReference type="Gene3D" id="2.170.190.11">
    <property type="entry name" value="Molybdopterin biosynthesis moea protein, domain 3"/>
    <property type="match status" value="1"/>
</dbReference>
<keyword evidence="6" id="KW-0808">Transferase</keyword>
<dbReference type="Pfam" id="PF03453">
    <property type="entry name" value="MoeA_N"/>
    <property type="match status" value="1"/>
</dbReference>
<keyword evidence="6" id="KW-0479">Metal-binding</keyword>
<keyword evidence="4 6" id="KW-0501">Molybdenum cofactor biosynthesis</keyword>
<dbReference type="PANTHER" id="PTHR10192">
    <property type="entry name" value="MOLYBDOPTERIN BIOSYNTHESIS PROTEIN"/>
    <property type="match status" value="1"/>
</dbReference>
<dbReference type="Gene3D" id="2.40.340.10">
    <property type="entry name" value="MoeA, C-terminal, domain IV"/>
    <property type="match status" value="1"/>
</dbReference>
<dbReference type="NCBIfam" id="TIGR00177">
    <property type="entry name" value="molyb_syn"/>
    <property type="match status" value="1"/>
</dbReference>
<evidence type="ECO:0000259" key="7">
    <source>
        <dbReference type="SMART" id="SM00852"/>
    </source>
</evidence>
<reference evidence="8 9" key="1">
    <citation type="submission" date="2016-10" db="EMBL/GenBank/DDBJ databases">
        <authorList>
            <person name="de Groot N.N."/>
        </authorList>
    </citation>
    <scope>NUCLEOTIDE SEQUENCE [LARGE SCALE GENOMIC DNA]</scope>
    <source>
        <strain evidence="8 9">Vu-144</strain>
    </source>
</reference>
<evidence type="ECO:0000256" key="3">
    <source>
        <dbReference type="ARBA" id="ARBA00010763"/>
    </source>
</evidence>
<dbReference type="GO" id="GO:0061599">
    <property type="term" value="F:molybdopterin molybdotransferase activity"/>
    <property type="evidence" value="ECO:0007669"/>
    <property type="project" value="UniProtKB-UniRule"/>
</dbReference>
<comment type="cofactor">
    <cofactor evidence="6">
        <name>Mg(2+)</name>
        <dbReference type="ChEBI" id="CHEBI:18420"/>
    </cofactor>
</comment>
<dbReference type="InterPro" id="IPR038987">
    <property type="entry name" value="MoeA-like"/>
</dbReference>
<dbReference type="Gene3D" id="3.90.105.10">
    <property type="entry name" value="Molybdopterin biosynthesis moea protein, domain 2"/>
    <property type="match status" value="1"/>
</dbReference>
<dbReference type="InterPro" id="IPR005111">
    <property type="entry name" value="MoeA_C_domain_IV"/>
</dbReference>
<dbReference type="InterPro" id="IPR036425">
    <property type="entry name" value="MoaB/Mog-like_dom_sf"/>
</dbReference>
<keyword evidence="6" id="KW-0460">Magnesium</keyword>
<dbReference type="EC" id="2.10.1.1" evidence="6"/>
<keyword evidence="9" id="KW-1185">Reference proteome</keyword>
<dbReference type="InterPro" id="IPR036135">
    <property type="entry name" value="MoeA_linker/N_sf"/>
</dbReference>
<dbReference type="CDD" id="cd00887">
    <property type="entry name" value="MoeA"/>
    <property type="match status" value="1"/>
</dbReference>
<dbReference type="GO" id="GO:0006777">
    <property type="term" value="P:Mo-molybdopterin cofactor biosynthetic process"/>
    <property type="evidence" value="ECO:0007669"/>
    <property type="project" value="UniProtKB-UniRule"/>
</dbReference>
<dbReference type="Proteomes" id="UP000199041">
    <property type="component" value="Unassembled WGS sequence"/>
</dbReference>
<dbReference type="InterPro" id="IPR008284">
    <property type="entry name" value="MoCF_biosynth_CS"/>
</dbReference>
<dbReference type="PANTHER" id="PTHR10192:SF5">
    <property type="entry name" value="GEPHYRIN"/>
    <property type="match status" value="1"/>
</dbReference>
<dbReference type="Pfam" id="PF03454">
    <property type="entry name" value="MoeA_C"/>
    <property type="match status" value="1"/>
</dbReference>
<accession>A0A1H3ZGI4</accession>
<dbReference type="GO" id="GO:0046872">
    <property type="term" value="F:metal ion binding"/>
    <property type="evidence" value="ECO:0007669"/>
    <property type="project" value="UniProtKB-UniRule"/>
</dbReference>
<dbReference type="AlphaFoldDB" id="A0A1H3ZGI4"/>
<evidence type="ECO:0000256" key="4">
    <source>
        <dbReference type="ARBA" id="ARBA00023150"/>
    </source>
</evidence>
<evidence type="ECO:0000313" key="8">
    <source>
        <dbReference type="EMBL" id="SEA22873.1"/>
    </source>
</evidence>
<comment type="catalytic activity">
    <reaction evidence="5">
        <text>adenylyl-molybdopterin + molybdate = Mo-molybdopterin + AMP + H(+)</text>
        <dbReference type="Rhea" id="RHEA:35047"/>
        <dbReference type="ChEBI" id="CHEBI:15378"/>
        <dbReference type="ChEBI" id="CHEBI:36264"/>
        <dbReference type="ChEBI" id="CHEBI:62727"/>
        <dbReference type="ChEBI" id="CHEBI:71302"/>
        <dbReference type="ChEBI" id="CHEBI:456215"/>
        <dbReference type="EC" id="2.10.1.1"/>
    </reaction>
</comment>
<evidence type="ECO:0000256" key="5">
    <source>
        <dbReference type="ARBA" id="ARBA00047317"/>
    </source>
</evidence>
<comment type="function">
    <text evidence="1 6">Catalyzes the insertion of molybdate into adenylated molybdopterin with the concomitant release of AMP.</text>
</comment>
<protein>
    <recommendedName>
        <fullName evidence="6">Molybdopterin molybdenumtransferase</fullName>
        <ecNumber evidence="6">2.10.1.1</ecNumber>
    </recommendedName>
</protein>
<evidence type="ECO:0000256" key="6">
    <source>
        <dbReference type="RuleBase" id="RU365090"/>
    </source>
</evidence>
<dbReference type="SUPFAM" id="SSF63867">
    <property type="entry name" value="MoeA C-terminal domain-like"/>
    <property type="match status" value="1"/>
</dbReference>
<dbReference type="SUPFAM" id="SSF53218">
    <property type="entry name" value="Molybdenum cofactor biosynthesis proteins"/>
    <property type="match status" value="1"/>
</dbReference>
<evidence type="ECO:0000256" key="1">
    <source>
        <dbReference type="ARBA" id="ARBA00002901"/>
    </source>
</evidence>
<feature type="domain" description="MoaB/Mog" evidence="7">
    <location>
        <begin position="177"/>
        <end position="328"/>
    </location>
</feature>
<proteinExistence type="inferred from homology"/>
<comment type="pathway">
    <text evidence="2 6">Cofactor biosynthesis; molybdopterin biosynthesis.</text>
</comment>
<dbReference type="InterPro" id="IPR001453">
    <property type="entry name" value="MoaB/Mog_dom"/>
</dbReference>
<dbReference type="SUPFAM" id="SSF63882">
    <property type="entry name" value="MoeA N-terminal region -like"/>
    <property type="match status" value="1"/>
</dbReference>
<dbReference type="UniPathway" id="UPA00344"/>
<dbReference type="InterPro" id="IPR005110">
    <property type="entry name" value="MoeA_linker/N"/>
</dbReference>
<dbReference type="InterPro" id="IPR036688">
    <property type="entry name" value="MoeA_C_domain_IV_sf"/>
</dbReference>
<gene>
    <name evidence="8" type="ORF">SAMN05192529_11120</name>
</gene>
<dbReference type="SMART" id="SM00852">
    <property type="entry name" value="MoCF_biosynth"/>
    <property type="match status" value="1"/>
</dbReference>
<dbReference type="PROSITE" id="PS01079">
    <property type="entry name" value="MOCF_BIOSYNTHESIS_2"/>
    <property type="match status" value="1"/>
</dbReference>